<proteinExistence type="predicted"/>
<protein>
    <submittedName>
        <fullName evidence="1">Glycosyltransferase</fullName>
    </submittedName>
</protein>
<sequence length="205" mass="20993">MIAKAPRAGVSKTRLCPPCTPAQAAALAEAALRDTLHAVLATPADRRVVVLDGTPGPWLPDGFEVLPQRGDGLDERLAAAFADVGGPAFLVGMDTPQLTPPDLEHGMDATARHGAAIGGAPDGGYWAIGLRDPDPRVFAGVPMSAADTGARQRAQLSALGLPYAELPALRDVDHFDDAVAVAHEAPDTRFAAAVRSLVAAGAVAS</sequence>
<reference evidence="1 2" key="1">
    <citation type="submission" date="2018-03" db="EMBL/GenBank/DDBJ databases">
        <title>Aquarubrobacter algicola gen. nov., sp. nov., a novel actinobacterium isolated from shallow eutrophic lake during the end of cyanobacterial harmful algal blooms.</title>
        <authorList>
            <person name="Chun S.J."/>
        </authorList>
    </citation>
    <scope>NUCLEOTIDE SEQUENCE [LARGE SCALE GENOMIC DNA]</scope>
    <source>
        <strain evidence="1 2">Seoho-28</strain>
    </source>
</reference>
<accession>A0A2T4UFS3</accession>
<evidence type="ECO:0000313" key="1">
    <source>
        <dbReference type="EMBL" id="PTL56645.1"/>
    </source>
</evidence>
<comment type="caution">
    <text evidence="1">The sequence shown here is derived from an EMBL/GenBank/DDBJ whole genome shotgun (WGS) entry which is preliminary data.</text>
</comment>
<dbReference type="PANTHER" id="PTHR36529:SF1">
    <property type="entry name" value="GLYCOSYLTRANSFERASE"/>
    <property type="match status" value="1"/>
</dbReference>
<dbReference type="OrthoDB" id="9798250at2"/>
<dbReference type="AlphaFoldDB" id="A0A2T4UFS3"/>
<organism evidence="1 2">
    <name type="scientific">Paraconexibacter algicola</name>
    <dbReference type="NCBI Taxonomy" id="2133960"/>
    <lineage>
        <taxon>Bacteria</taxon>
        <taxon>Bacillati</taxon>
        <taxon>Actinomycetota</taxon>
        <taxon>Thermoleophilia</taxon>
        <taxon>Solirubrobacterales</taxon>
        <taxon>Paraconexibacteraceae</taxon>
        <taxon>Paraconexibacter</taxon>
    </lineage>
</organism>
<gene>
    <name evidence="1" type="ORF">C7Y72_14000</name>
</gene>
<dbReference type="PANTHER" id="PTHR36529">
    <property type="entry name" value="SLL1095 PROTEIN"/>
    <property type="match status" value="1"/>
</dbReference>
<dbReference type="GO" id="GO:0016740">
    <property type="term" value="F:transferase activity"/>
    <property type="evidence" value="ECO:0007669"/>
    <property type="project" value="UniProtKB-KW"/>
</dbReference>
<name>A0A2T4UFS3_9ACTN</name>
<dbReference type="Proteomes" id="UP000240739">
    <property type="component" value="Unassembled WGS sequence"/>
</dbReference>
<keyword evidence="1" id="KW-0808">Transferase</keyword>
<dbReference type="EMBL" id="PYYB01000002">
    <property type="protein sequence ID" value="PTL56645.1"/>
    <property type="molecule type" value="Genomic_DNA"/>
</dbReference>
<dbReference type="SUPFAM" id="SSF53448">
    <property type="entry name" value="Nucleotide-diphospho-sugar transferases"/>
    <property type="match status" value="1"/>
</dbReference>
<dbReference type="InterPro" id="IPR029044">
    <property type="entry name" value="Nucleotide-diphossugar_trans"/>
</dbReference>
<keyword evidence="2" id="KW-1185">Reference proteome</keyword>
<dbReference type="Gene3D" id="3.90.550.10">
    <property type="entry name" value="Spore Coat Polysaccharide Biosynthesis Protein SpsA, Chain A"/>
    <property type="match status" value="1"/>
</dbReference>
<evidence type="ECO:0000313" key="2">
    <source>
        <dbReference type="Proteomes" id="UP000240739"/>
    </source>
</evidence>
<dbReference type="InterPro" id="IPR018641">
    <property type="entry name" value="Trfase_1_rSAM/seldom-assoc"/>
</dbReference>
<dbReference type="Pfam" id="PF09837">
    <property type="entry name" value="DUF2064"/>
    <property type="match status" value="1"/>
</dbReference>